<dbReference type="GO" id="GO:0000166">
    <property type="term" value="F:nucleotide binding"/>
    <property type="evidence" value="ECO:0007669"/>
    <property type="project" value="InterPro"/>
</dbReference>
<gene>
    <name evidence="1" type="primary">uxaC</name>
    <name evidence="1" type="ORF">NEOCIP111885_04212</name>
</gene>
<evidence type="ECO:0000313" key="2">
    <source>
        <dbReference type="Proteomes" id="UP000789845"/>
    </source>
</evidence>
<dbReference type="GO" id="GO:0006064">
    <property type="term" value="P:glucuronate catabolic process"/>
    <property type="evidence" value="ECO:0007669"/>
    <property type="project" value="InterPro"/>
</dbReference>
<dbReference type="InterPro" id="IPR003766">
    <property type="entry name" value="Uronate_isomerase"/>
</dbReference>
<evidence type="ECO:0000313" key="1">
    <source>
        <dbReference type="EMBL" id="CAG9610438.1"/>
    </source>
</evidence>
<dbReference type="PANTHER" id="PTHR46368:SF4">
    <property type="entry name" value="OS10G0403700 PROTEIN"/>
    <property type="match status" value="1"/>
</dbReference>
<proteinExistence type="predicted"/>
<dbReference type="EMBL" id="CAKJTG010000036">
    <property type="protein sequence ID" value="CAG9610438.1"/>
    <property type="molecule type" value="Genomic_DNA"/>
</dbReference>
<keyword evidence="2" id="KW-1185">Reference proteome</keyword>
<dbReference type="EC" id="5.3.1.12" evidence="1"/>
<comment type="caution">
    <text evidence="1">The sequence shown here is derived from an EMBL/GenBank/DDBJ whole genome shotgun (WGS) entry which is preliminary data.</text>
</comment>
<dbReference type="InterPro" id="IPR036291">
    <property type="entry name" value="NAD(P)-bd_dom_sf"/>
</dbReference>
<keyword evidence="1" id="KW-0413">Isomerase</keyword>
<dbReference type="InterPro" id="IPR032466">
    <property type="entry name" value="Metal_Hydrolase"/>
</dbReference>
<reference evidence="1" key="1">
    <citation type="submission" date="2021-10" db="EMBL/GenBank/DDBJ databases">
        <authorList>
            <person name="Criscuolo A."/>
        </authorList>
    </citation>
    <scope>NUCLEOTIDE SEQUENCE</scope>
    <source>
        <strain evidence="1">CIP111885</strain>
    </source>
</reference>
<accession>A0A9C7GDQ8</accession>
<dbReference type="Gene3D" id="3.40.50.720">
    <property type="entry name" value="NAD(P)-binding Rossmann-like Domain"/>
    <property type="match status" value="1"/>
</dbReference>
<dbReference type="SUPFAM" id="SSF51735">
    <property type="entry name" value="NAD(P)-binding Rossmann-fold domains"/>
    <property type="match status" value="1"/>
</dbReference>
<dbReference type="GO" id="GO:0008880">
    <property type="term" value="F:glucuronate isomerase activity"/>
    <property type="evidence" value="ECO:0007669"/>
    <property type="project" value="UniProtKB-EC"/>
</dbReference>
<name>A0A9C7GDQ8_9BACI</name>
<organism evidence="1 2">
    <name type="scientific">Pseudoneobacillus rhizosphaerae</name>
    <dbReference type="NCBI Taxonomy" id="2880968"/>
    <lineage>
        <taxon>Bacteria</taxon>
        <taxon>Bacillati</taxon>
        <taxon>Bacillota</taxon>
        <taxon>Bacilli</taxon>
        <taxon>Bacillales</taxon>
        <taxon>Bacillaceae</taxon>
        <taxon>Pseudoneobacillus</taxon>
    </lineage>
</organism>
<sequence length="217" mass="25070">MQIVKWGILITAKIAQKALILAFERAHNAEVVPIASTSGKAEEVANIFNIPSSYTSYEELLEDPEIDAVYIPLPNHLHKKWTLEAAKYRKHVLCEKPATLTAEETKEMVSYCREKKVKFMGKIQFGSGWWFNDHIDGMEKQMKDLANVGVLSHFIGMLTDSRSFLSYARHAYFRRILCNLLGEWEAGYVPYDEKFLLQKVRNMKMRKSTLYKDKNEG</sequence>
<dbReference type="Pfam" id="PF02614">
    <property type="entry name" value="UxaC"/>
    <property type="match status" value="1"/>
</dbReference>
<dbReference type="Proteomes" id="UP000789845">
    <property type="component" value="Unassembled WGS sequence"/>
</dbReference>
<dbReference type="PANTHER" id="PTHR46368">
    <property type="match status" value="1"/>
</dbReference>
<protein>
    <submittedName>
        <fullName evidence="1">Uronate isomerase</fullName>
        <ecNumber evidence="1">5.3.1.12</ecNumber>
    </submittedName>
</protein>
<dbReference type="AlphaFoldDB" id="A0A9C7GDQ8"/>
<dbReference type="SUPFAM" id="SSF51556">
    <property type="entry name" value="Metallo-dependent hydrolases"/>
    <property type="match status" value="1"/>
</dbReference>